<evidence type="ECO:0000259" key="4">
    <source>
        <dbReference type="PROSITE" id="PS51459"/>
    </source>
</evidence>
<evidence type="ECO:0000313" key="6">
    <source>
        <dbReference type="Proteomes" id="UP000219259"/>
    </source>
</evidence>
<feature type="domain" description="Fido" evidence="4">
    <location>
        <begin position="116"/>
        <end position="285"/>
    </location>
</feature>
<gene>
    <name evidence="5" type="ORF">CLI86_06300</name>
</gene>
<organism evidence="5 6">
    <name type="scientific">Tannerella forsythia</name>
    <name type="common">Bacteroides forsythus</name>
    <dbReference type="NCBI Taxonomy" id="28112"/>
    <lineage>
        <taxon>Bacteria</taxon>
        <taxon>Pseudomonadati</taxon>
        <taxon>Bacteroidota</taxon>
        <taxon>Bacteroidia</taxon>
        <taxon>Bacteroidales</taxon>
        <taxon>Tannerellaceae</taxon>
        <taxon>Tannerella</taxon>
    </lineage>
</organism>
<dbReference type="InterPro" id="IPR036390">
    <property type="entry name" value="WH_DNA-bd_sf"/>
</dbReference>
<dbReference type="Pfam" id="PF13412">
    <property type="entry name" value="HTH_24"/>
    <property type="match status" value="1"/>
</dbReference>
<evidence type="ECO:0000313" key="5">
    <source>
        <dbReference type="EMBL" id="PDP43831.1"/>
    </source>
</evidence>
<dbReference type="SUPFAM" id="SSF140931">
    <property type="entry name" value="Fic-like"/>
    <property type="match status" value="1"/>
</dbReference>
<dbReference type="PROSITE" id="PS51459">
    <property type="entry name" value="FIDO"/>
    <property type="match status" value="1"/>
</dbReference>
<name>A0A2A6E7Y9_TANFO</name>
<dbReference type="PANTHER" id="PTHR13504:SF38">
    <property type="entry name" value="FIDO DOMAIN-CONTAINING PROTEIN"/>
    <property type="match status" value="1"/>
</dbReference>
<sequence>MRKRWLFIWDSPRHFVTLRHQIFKRMKQIPELYQKWLAMHPLSPEDEQRLQRKFMLDFNFNSNHIEGNTLTYGQTEVLLLLGEVVGSAKMKDLEEMKAHNVCLKMMEAEALNGHPLTELFIRNMHQTMLRDDYKVFGQLPGDIRTSYTVHAGCYKTRPNSVITPTGERFDYASPEETPAFMHDLVTWYNRVADTDEYSPIELASLFHYRYIRIHPFEDGNGRIARLLVNFILLRKKYPMIVIHSSDKRTYLNALSQADALVGPAPSDGANATPERIKPFSAYMEKVLAGELTQNIAFVEGNAGHIWWYNGELISFRSPRTAQLLQILTENPKTTNAELSALLGINTSAVQKQLATLSAKGYIVRESKPKRWHVVAFPTISKGGNTKEGGQTVSIKNIVYEQI</sequence>
<evidence type="ECO:0000256" key="2">
    <source>
        <dbReference type="PIRSR" id="PIRSR640198-2"/>
    </source>
</evidence>
<dbReference type="Gene3D" id="1.10.10.10">
    <property type="entry name" value="Winged helix-like DNA-binding domain superfamily/Winged helix DNA-binding domain"/>
    <property type="match status" value="1"/>
</dbReference>
<feature type="binding site" evidence="2">
    <location>
        <begin position="218"/>
        <end position="225"/>
    </location>
    <ligand>
        <name>ATP</name>
        <dbReference type="ChEBI" id="CHEBI:30616"/>
    </ligand>
</feature>
<dbReference type="AlphaFoldDB" id="A0A2A6E7Y9"/>
<protein>
    <submittedName>
        <fullName evidence="5">Fic family protein</fullName>
    </submittedName>
</protein>
<dbReference type="InterPro" id="IPR003812">
    <property type="entry name" value="Fido"/>
</dbReference>
<feature type="site" description="Important for autoinhibition of adenylyltransferase activity" evidence="3">
    <location>
        <position position="66"/>
    </location>
</feature>
<dbReference type="PANTHER" id="PTHR13504">
    <property type="entry name" value="FIDO DOMAIN-CONTAINING PROTEIN DDB_G0283145"/>
    <property type="match status" value="1"/>
</dbReference>
<dbReference type="EMBL" id="NSLJ01000013">
    <property type="protein sequence ID" value="PDP43831.1"/>
    <property type="molecule type" value="Genomic_DNA"/>
</dbReference>
<comment type="caution">
    <text evidence="5">The sequence shown here is derived from an EMBL/GenBank/DDBJ whole genome shotgun (WGS) entry which is preliminary data.</text>
</comment>
<keyword evidence="2" id="KW-0547">Nucleotide-binding</keyword>
<dbReference type="CDD" id="cd00090">
    <property type="entry name" value="HTH_ARSR"/>
    <property type="match status" value="1"/>
</dbReference>
<dbReference type="InterPro" id="IPR036388">
    <property type="entry name" value="WH-like_DNA-bd_sf"/>
</dbReference>
<dbReference type="GO" id="GO:0005524">
    <property type="term" value="F:ATP binding"/>
    <property type="evidence" value="ECO:0007669"/>
    <property type="project" value="UniProtKB-KW"/>
</dbReference>
<dbReference type="SUPFAM" id="SSF46785">
    <property type="entry name" value="Winged helix' DNA-binding domain"/>
    <property type="match status" value="1"/>
</dbReference>
<dbReference type="InterPro" id="IPR011991">
    <property type="entry name" value="ArsR-like_HTH"/>
</dbReference>
<proteinExistence type="predicted"/>
<keyword evidence="2" id="KW-0067">ATP-binding</keyword>
<reference evidence="5 6" key="1">
    <citation type="submission" date="2017-09" db="EMBL/GenBank/DDBJ databases">
        <title>Phase variable restriction modification systems are present in the genome sequences of periodontal pathogens Prevotella intermedia, Tannerella forsythia and Porphyromonas gingivalis.</title>
        <authorList>
            <person name="Haigh R.D."/>
            <person name="Crawford L."/>
            <person name="Ralph J."/>
            <person name="Wanford J."/>
            <person name="Vartoukian S.R."/>
            <person name="Hijazib K."/>
            <person name="Wade W."/>
            <person name="Oggioni M.R."/>
        </authorList>
    </citation>
    <scope>NUCLEOTIDE SEQUENCE [LARGE SCALE GENOMIC DNA]</scope>
    <source>
        <strain evidence="5 6">WW11663</strain>
    </source>
</reference>
<accession>A0A2A6E7Y9</accession>
<dbReference type="Gene3D" id="1.10.3290.10">
    <property type="entry name" value="Fido-like domain"/>
    <property type="match status" value="1"/>
</dbReference>
<dbReference type="Pfam" id="PF02661">
    <property type="entry name" value="Fic"/>
    <property type="match status" value="1"/>
</dbReference>
<dbReference type="InterPro" id="IPR040198">
    <property type="entry name" value="Fido_containing"/>
</dbReference>
<feature type="active site" evidence="1">
    <location>
        <position position="214"/>
    </location>
</feature>
<dbReference type="Proteomes" id="UP000219259">
    <property type="component" value="Unassembled WGS sequence"/>
</dbReference>
<dbReference type="InterPro" id="IPR036597">
    <property type="entry name" value="Fido-like_dom_sf"/>
</dbReference>
<dbReference type="GO" id="GO:0006355">
    <property type="term" value="P:regulation of DNA-templated transcription"/>
    <property type="evidence" value="ECO:0007669"/>
    <property type="project" value="UniProtKB-ARBA"/>
</dbReference>
<evidence type="ECO:0000256" key="3">
    <source>
        <dbReference type="PIRSR" id="PIRSR640198-3"/>
    </source>
</evidence>
<evidence type="ECO:0000256" key="1">
    <source>
        <dbReference type="PIRSR" id="PIRSR640198-1"/>
    </source>
</evidence>